<evidence type="ECO:0000256" key="2">
    <source>
        <dbReference type="ARBA" id="ARBA00023125"/>
    </source>
</evidence>
<dbReference type="SUPFAM" id="SSF100950">
    <property type="entry name" value="NagB/RpiA/CoA transferase-like"/>
    <property type="match status" value="1"/>
</dbReference>
<dbReference type="PANTHER" id="PTHR30363:SF44">
    <property type="entry name" value="AGA OPERON TRANSCRIPTIONAL REPRESSOR-RELATED"/>
    <property type="match status" value="1"/>
</dbReference>
<dbReference type="PRINTS" id="PR00037">
    <property type="entry name" value="HTHLACR"/>
</dbReference>
<dbReference type="InterPro" id="IPR036390">
    <property type="entry name" value="WH_DNA-bd_sf"/>
</dbReference>
<evidence type="ECO:0000259" key="4">
    <source>
        <dbReference type="PROSITE" id="PS51000"/>
    </source>
</evidence>
<proteinExistence type="predicted"/>
<dbReference type="InterPro" id="IPR001034">
    <property type="entry name" value="DeoR_HTH"/>
</dbReference>
<dbReference type="InterPro" id="IPR050313">
    <property type="entry name" value="Carb_Metab_HTH_regulators"/>
</dbReference>
<dbReference type="Pfam" id="PF08220">
    <property type="entry name" value="HTH_DeoR"/>
    <property type="match status" value="1"/>
</dbReference>
<evidence type="ECO:0000313" key="5">
    <source>
        <dbReference type="EMBL" id="SFI84464.1"/>
    </source>
</evidence>
<dbReference type="AlphaFoldDB" id="A0A1I3LI83"/>
<dbReference type="OrthoDB" id="7688673at2"/>
<dbReference type="GO" id="GO:0003677">
    <property type="term" value="F:DNA binding"/>
    <property type="evidence" value="ECO:0007669"/>
    <property type="project" value="UniProtKB-KW"/>
</dbReference>
<gene>
    <name evidence="5" type="ORF">SAMN03080618_01491</name>
</gene>
<name>A0A1I3LI83_9HYPH</name>
<accession>A0A1I3LI83</accession>
<dbReference type="InterPro" id="IPR014036">
    <property type="entry name" value="DeoR-like_C"/>
</dbReference>
<dbReference type="EMBL" id="FORF01000007">
    <property type="protein sequence ID" value="SFI84464.1"/>
    <property type="molecule type" value="Genomic_DNA"/>
</dbReference>
<reference evidence="6" key="1">
    <citation type="submission" date="2016-10" db="EMBL/GenBank/DDBJ databases">
        <authorList>
            <person name="Varghese N."/>
            <person name="Submissions S."/>
        </authorList>
    </citation>
    <scope>NUCLEOTIDE SEQUENCE [LARGE SCALE GENOMIC DNA]</scope>
    <source>
        <strain evidence="6">DSM 21857</strain>
    </source>
</reference>
<protein>
    <submittedName>
        <fullName evidence="5">Transcriptional regulator, DeoR family</fullName>
    </submittedName>
</protein>
<sequence>MKPRRRQAGIIALVERDGEVTVDGLADEFQVSAETIRRDLALLAETGMLLKVHGGARRVRMIAEGSFDERMNEAAAGKAEIARKLAHMIRPGDAFFIDTGSTTLACAQRLSETPELTVVTNSVRIAHVMARGSGKATVHLVGGIFDPDNGETVGADAIEQIGRFRVDYAIIGAAAVDVSAGIFDADFNEASVARAMCANARKIAVVAHYDKFARQAAHRIRRLGEIDVLVCDIPPGEEEISIIKTAGVALS</sequence>
<dbReference type="SUPFAM" id="SSF46785">
    <property type="entry name" value="Winged helix' DNA-binding domain"/>
    <property type="match status" value="1"/>
</dbReference>
<dbReference type="PROSITE" id="PS51000">
    <property type="entry name" value="HTH_DEOR_2"/>
    <property type="match status" value="1"/>
</dbReference>
<dbReference type="Gene3D" id="3.40.50.1360">
    <property type="match status" value="1"/>
</dbReference>
<dbReference type="SMART" id="SM01134">
    <property type="entry name" value="DeoRC"/>
    <property type="match status" value="1"/>
</dbReference>
<evidence type="ECO:0000256" key="3">
    <source>
        <dbReference type="ARBA" id="ARBA00023163"/>
    </source>
</evidence>
<dbReference type="InterPro" id="IPR036388">
    <property type="entry name" value="WH-like_DNA-bd_sf"/>
</dbReference>
<keyword evidence="1" id="KW-0805">Transcription regulation</keyword>
<evidence type="ECO:0000256" key="1">
    <source>
        <dbReference type="ARBA" id="ARBA00023015"/>
    </source>
</evidence>
<evidence type="ECO:0000313" key="6">
    <source>
        <dbReference type="Proteomes" id="UP000242763"/>
    </source>
</evidence>
<keyword evidence="3" id="KW-0804">Transcription</keyword>
<dbReference type="GO" id="GO:0003700">
    <property type="term" value="F:DNA-binding transcription factor activity"/>
    <property type="evidence" value="ECO:0007669"/>
    <property type="project" value="InterPro"/>
</dbReference>
<dbReference type="InterPro" id="IPR018356">
    <property type="entry name" value="Tscrpt_reg_HTH_DeoR_CS"/>
</dbReference>
<dbReference type="STRING" id="1121003.SAMN03080618_01491"/>
<keyword evidence="2" id="KW-0238">DNA-binding</keyword>
<dbReference type="PANTHER" id="PTHR30363">
    <property type="entry name" value="HTH-TYPE TRANSCRIPTIONAL REGULATOR SRLR-RELATED"/>
    <property type="match status" value="1"/>
</dbReference>
<keyword evidence="6" id="KW-1185">Reference proteome</keyword>
<dbReference type="SMART" id="SM00420">
    <property type="entry name" value="HTH_DEOR"/>
    <property type="match status" value="1"/>
</dbReference>
<dbReference type="RefSeq" id="WP_091520460.1">
    <property type="nucleotide sequence ID" value="NZ_FORF01000007.1"/>
</dbReference>
<dbReference type="InterPro" id="IPR037171">
    <property type="entry name" value="NagB/RpiA_transferase-like"/>
</dbReference>
<dbReference type="Gene3D" id="1.10.10.10">
    <property type="entry name" value="Winged helix-like DNA-binding domain superfamily/Winged helix DNA-binding domain"/>
    <property type="match status" value="1"/>
</dbReference>
<dbReference type="PROSITE" id="PS00894">
    <property type="entry name" value="HTH_DEOR_1"/>
    <property type="match status" value="1"/>
</dbReference>
<dbReference type="Proteomes" id="UP000242763">
    <property type="component" value="Unassembled WGS sequence"/>
</dbReference>
<organism evidence="5 6">
    <name type="scientific">Aquamicrobium aerolatum DSM 21857</name>
    <dbReference type="NCBI Taxonomy" id="1121003"/>
    <lineage>
        <taxon>Bacteria</taxon>
        <taxon>Pseudomonadati</taxon>
        <taxon>Pseudomonadota</taxon>
        <taxon>Alphaproteobacteria</taxon>
        <taxon>Hyphomicrobiales</taxon>
        <taxon>Phyllobacteriaceae</taxon>
        <taxon>Aerobium</taxon>
    </lineage>
</organism>
<dbReference type="Pfam" id="PF00455">
    <property type="entry name" value="DeoRC"/>
    <property type="match status" value="1"/>
</dbReference>
<feature type="domain" description="HTH deoR-type" evidence="4">
    <location>
        <begin position="3"/>
        <end position="58"/>
    </location>
</feature>